<sequence length="17" mass="1995">MDKHKHLHTPLTLSLSH</sequence>
<protein>
    <submittedName>
        <fullName evidence="1">Uncharacterized protein</fullName>
    </submittedName>
</protein>
<organism evidence="1">
    <name type="scientific">Anguilla anguilla</name>
    <name type="common">European freshwater eel</name>
    <name type="synonym">Muraena anguilla</name>
    <dbReference type="NCBI Taxonomy" id="7936"/>
    <lineage>
        <taxon>Eukaryota</taxon>
        <taxon>Metazoa</taxon>
        <taxon>Chordata</taxon>
        <taxon>Craniata</taxon>
        <taxon>Vertebrata</taxon>
        <taxon>Euteleostomi</taxon>
        <taxon>Actinopterygii</taxon>
        <taxon>Neopterygii</taxon>
        <taxon>Teleostei</taxon>
        <taxon>Anguilliformes</taxon>
        <taxon>Anguillidae</taxon>
        <taxon>Anguilla</taxon>
    </lineage>
</organism>
<dbReference type="AlphaFoldDB" id="A0A0E9VJN5"/>
<reference evidence="1" key="2">
    <citation type="journal article" date="2015" name="Fish Shellfish Immunol.">
        <title>Early steps in the European eel (Anguilla anguilla)-Vibrio vulnificus interaction in the gills: Role of the RtxA13 toxin.</title>
        <authorList>
            <person name="Callol A."/>
            <person name="Pajuelo D."/>
            <person name="Ebbesson L."/>
            <person name="Teles M."/>
            <person name="MacKenzie S."/>
            <person name="Amaro C."/>
        </authorList>
    </citation>
    <scope>NUCLEOTIDE SEQUENCE</scope>
</reference>
<reference evidence="1" key="1">
    <citation type="submission" date="2014-11" db="EMBL/GenBank/DDBJ databases">
        <authorList>
            <person name="Amaro Gonzalez C."/>
        </authorList>
    </citation>
    <scope>NUCLEOTIDE SEQUENCE</scope>
</reference>
<dbReference type="EMBL" id="GBXM01031139">
    <property type="protein sequence ID" value="JAH77438.1"/>
    <property type="molecule type" value="Transcribed_RNA"/>
</dbReference>
<evidence type="ECO:0000313" key="1">
    <source>
        <dbReference type="EMBL" id="JAH77438.1"/>
    </source>
</evidence>
<accession>A0A0E9VJN5</accession>
<name>A0A0E9VJN5_ANGAN</name>
<proteinExistence type="predicted"/>